<organism evidence="1 2">
    <name type="scientific">Symbiodinium necroappetens</name>
    <dbReference type="NCBI Taxonomy" id="1628268"/>
    <lineage>
        <taxon>Eukaryota</taxon>
        <taxon>Sar</taxon>
        <taxon>Alveolata</taxon>
        <taxon>Dinophyceae</taxon>
        <taxon>Suessiales</taxon>
        <taxon>Symbiodiniaceae</taxon>
        <taxon>Symbiodinium</taxon>
    </lineage>
</organism>
<evidence type="ECO:0000313" key="1">
    <source>
        <dbReference type="EMBL" id="CAE7260021.1"/>
    </source>
</evidence>
<reference evidence="1" key="1">
    <citation type="submission" date="2021-02" db="EMBL/GenBank/DDBJ databases">
        <authorList>
            <person name="Dougan E. K."/>
            <person name="Rhodes N."/>
            <person name="Thang M."/>
            <person name="Chan C."/>
        </authorList>
    </citation>
    <scope>NUCLEOTIDE SEQUENCE</scope>
</reference>
<dbReference type="EMBL" id="CAJNJA010010617">
    <property type="protein sequence ID" value="CAE7260021.1"/>
    <property type="molecule type" value="Genomic_DNA"/>
</dbReference>
<gene>
    <name evidence="1" type="ORF">SNEC2469_LOCUS5907</name>
</gene>
<name>A0A812MDA2_9DINO</name>
<feature type="non-terminal residue" evidence="1">
    <location>
        <position position="98"/>
    </location>
</feature>
<protein>
    <recommendedName>
        <fullName evidence="3">PH domain-containing protein</fullName>
    </recommendedName>
</protein>
<dbReference type="AlphaFoldDB" id="A0A812MDA2"/>
<sequence length="98" mass="11254">DFSGELLRKVSRVQALKSSHPLSAWEREWCLLSHNFLAFFPSRADFAVRRCLLVAAIQELRMQPDRRTLRLSLAGESKEELVLRTPSESIETWAVEIG</sequence>
<proteinExistence type="predicted"/>
<comment type="caution">
    <text evidence="1">The sequence shown here is derived from an EMBL/GenBank/DDBJ whole genome shotgun (WGS) entry which is preliminary data.</text>
</comment>
<feature type="non-terminal residue" evidence="1">
    <location>
        <position position="1"/>
    </location>
</feature>
<evidence type="ECO:0000313" key="2">
    <source>
        <dbReference type="Proteomes" id="UP000601435"/>
    </source>
</evidence>
<dbReference type="OrthoDB" id="416091at2759"/>
<dbReference type="SUPFAM" id="SSF50729">
    <property type="entry name" value="PH domain-like"/>
    <property type="match status" value="1"/>
</dbReference>
<accession>A0A812MDA2</accession>
<evidence type="ECO:0008006" key="3">
    <source>
        <dbReference type="Google" id="ProtNLM"/>
    </source>
</evidence>
<dbReference type="Proteomes" id="UP000601435">
    <property type="component" value="Unassembled WGS sequence"/>
</dbReference>
<keyword evidence="2" id="KW-1185">Reference proteome</keyword>